<sequence>MMKPKSAKKSSGPPSLPSSTPVRPKKKCQISDYPMVVFYPKQAAPTSSTPMTNDTTEVKLSNKEIHAKLARQIALDKRIEKLEESVFTL</sequence>
<evidence type="ECO:0000313" key="3">
    <source>
        <dbReference type="Proteomes" id="UP000284842"/>
    </source>
</evidence>
<dbReference type="EMBL" id="NHTK01005190">
    <property type="protein sequence ID" value="PPQ82191.1"/>
    <property type="molecule type" value="Genomic_DNA"/>
</dbReference>
<dbReference type="InParanoid" id="A0A409WUQ5"/>
<dbReference type="AlphaFoldDB" id="A0A409WUQ5"/>
<feature type="region of interest" description="Disordered" evidence="1">
    <location>
        <begin position="1"/>
        <end position="27"/>
    </location>
</feature>
<feature type="compositionally biased region" description="Low complexity" evidence="1">
    <location>
        <begin position="9"/>
        <end position="19"/>
    </location>
</feature>
<dbReference type="Proteomes" id="UP000284842">
    <property type="component" value="Unassembled WGS sequence"/>
</dbReference>
<keyword evidence="3" id="KW-1185">Reference proteome</keyword>
<comment type="caution">
    <text evidence="2">The sequence shown here is derived from an EMBL/GenBank/DDBJ whole genome shotgun (WGS) entry which is preliminary data.</text>
</comment>
<gene>
    <name evidence="2" type="ORF">CVT24_012808</name>
</gene>
<reference evidence="2 3" key="1">
    <citation type="journal article" date="2018" name="Evol. Lett.">
        <title>Horizontal gene cluster transfer increased hallucinogenic mushroom diversity.</title>
        <authorList>
            <person name="Reynolds H.T."/>
            <person name="Vijayakumar V."/>
            <person name="Gluck-Thaler E."/>
            <person name="Korotkin H.B."/>
            <person name="Matheny P.B."/>
            <person name="Slot J.C."/>
        </authorList>
    </citation>
    <scope>NUCLEOTIDE SEQUENCE [LARGE SCALE GENOMIC DNA]</scope>
    <source>
        <strain evidence="2 3">2629</strain>
    </source>
</reference>
<accession>A0A409WUQ5</accession>
<evidence type="ECO:0000313" key="2">
    <source>
        <dbReference type="EMBL" id="PPQ82191.1"/>
    </source>
</evidence>
<organism evidence="2 3">
    <name type="scientific">Panaeolus cyanescens</name>
    <dbReference type="NCBI Taxonomy" id="181874"/>
    <lineage>
        <taxon>Eukaryota</taxon>
        <taxon>Fungi</taxon>
        <taxon>Dikarya</taxon>
        <taxon>Basidiomycota</taxon>
        <taxon>Agaricomycotina</taxon>
        <taxon>Agaricomycetes</taxon>
        <taxon>Agaricomycetidae</taxon>
        <taxon>Agaricales</taxon>
        <taxon>Agaricineae</taxon>
        <taxon>Galeropsidaceae</taxon>
        <taxon>Panaeolus</taxon>
    </lineage>
</organism>
<protein>
    <submittedName>
        <fullName evidence="2">Uncharacterized protein</fullName>
    </submittedName>
</protein>
<evidence type="ECO:0000256" key="1">
    <source>
        <dbReference type="SAM" id="MobiDB-lite"/>
    </source>
</evidence>
<name>A0A409WUQ5_9AGAR</name>
<proteinExistence type="predicted"/>